<dbReference type="GO" id="GO:0002161">
    <property type="term" value="F:aminoacyl-tRNA deacylase activity"/>
    <property type="evidence" value="ECO:0007669"/>
    <property type="project" value="InterPro"/>
</dbReference>
<gene>
    <name evidence="2" type="ORF">GCM10011322_13930</name>
</gene>
<dbReference type="Pfam" id="PF04073">
    <property type="entry name" value="tRNA_edit"/>
    <property type="match status" value="1"/>
</dbReference>
<dbReference type="InterPro" id="IPR036754">
    <property type="entry name" value="YbaK/aa-tRNA-synt-asso_dom_sf"/>
</dbReference>
<dbReference type="PANTHER" id="PTHR30411">
    <property type="entry name" value="CYTOPLASMIC PROTEIN"/>
    <property type="match status" value="1"/>
</dbReference>
<proteinExistence type="predicted"/>
<dbReference type="InterPro" id="IPR007214">
    <property type="entry name" value="YbaK/aa-tRNA-synth-assoc-dom"/>
</dbReference>
<dbReference type="PANTHER" id="PTHR30411:SF1">
    <property type="entry name" value="CYTOPLASMIC PROTEIN"/>
    <property type="match status" value="1"/>
</dbReference>
<protein>
    <submittedName>
        <fullName evidence="2">Cys-tRNA(Pro)/cys-tRNA(Cys) deacylase</fullName>
    </submittedName>
</protein>
<keyword evidence="3" id="KW-1185">Reference proteome</keyword>
<reference evidence="2 3" key="1">
    <citation type="journal article" date="2014" name="Int. J. Syst. Evol. Microbiol.">
        <title>Complete genome sequence of Corynebacterium casei LMG S-19264T (=DSM 44701T), isolated from a smear-ripened cheese.</title>
        <authorList>
            <consortium name="US DOE Joint Genome Institute (JGI-PGF)"/>
            <person name="Walter F."/>
            <person name="Albersmeier A."/>
            <person name="Kalinowski J."/>
            <person name="Ruckert C."/>
        </authorList>
    </citation>
    <scope>NUCLEOTIDE SEQUENCE [LARGE SCALE GENOMIC DNA]</scope>
    <source>
        <strain evidence="2 3">CGMCC 1.9161</strain>
    </source>
</reference>
<accession>A0A917Q5R7</accession>
<dbReference type="Proteomes" id="UP000600449">
    <property type="component" value="Unassembled WGS sequence"/>
</dbReference>
<name>A0A917Q5R7_9HYPH</name>
<evidence type="ECO:0000259" key="1">
    <source>
        <dbReference type="Pfam" id="PF04073"/>
    </source>
</evidence>
<dbReference type="Gene3D" id="3.90.960.10">
    <property type="entry name" value="YbaK/aminoacyl-tRNA synthetase-associated domain"/>
    <property type="match status" value="1"/>
</dbReference>
<comment type="caution">
    <text evidence="2">The sequence shown here is derived from an EMBL/GenBank/DDBJ whole genome shotgun (WGS) entry which is preliminary data.</text>
</comment>
<dbReference type="RefSeq" id="WP_188911090.1">
    <property type="nucleotide sequence ID" value="NZ_BMMF01000004.1"/>
</dbReference>
<dbReference type="EMBL" id="BMMF01000004">
    <property type="protein sequence ID" value="GGK28696.1"/>
    <property type="molecule type" value="Genomic_DNA"/>
</dbReference>
<evidence type="ECO:0000313" key="3">
    <source>
        <dbReference type="Proteomes" id="UP000600449"/>
    </source>
</evidence>
<organism evidence="2 3">
    <name type="scientific">Salinarimonas ramus</name>
    <dbReference type="NCBI Taxonomy" id="690164"/>
    <lineage>
        <taxon>Bacteria</taxon>
        <taxon>Pseudomonadati</taxon>
        <taxon>Pseudomonadota</taxon>
        <taxon>Alphaproteobacteria</taxon>
        <taxon>Hyphomicrobiales</taxon>
        <taxon>Salinarimonadaceae</taxon>
        <taxon>Salinarimonas</taxon>
    </lineage>
</organism>
<feature type="domain" description="YbaK/aminoacyl-tRNA synthetase-associated" evidence="1">
    <location>
        <begin position="26"/>
        <end position="139"/>
    </location>
</feature>
<evidence type="ECO:0000313" key="2">
    <source>
        <dbReference type="EMBL" id="GGK28696.1"/>
    </source>
</evidence>
<dbReference type="CDD" id="cd04333">
    <property type="entry name" value="ProX_deacylase"/>
    <property type="match status" value="1"/>
</dbReference>
<dbReference type="SUPFAM" id="SSF55826">
    <property type="entry name" value="YbaK/ProRS associated domain"/>
    <property type="match status" value="1"/>
</dbReference>
<sequence length="164" mass="16792">MSLDSVRAFFAERAPDIDVVVTEASSATVAEAAAAHGVEPARIAKTLTLAVGERVVLVVARGDARLDNKKMKATFGAKAKMPDADTVAALTGHPVGGVCPFGLATPLPVHCDVSLKAFDVVVPAAGAINAAVFIAPERMAALTDATWVDVCREPEAGAEESAQA</sequence>
<dbReference type="AlphaFoldDB" id="A0A917Q5R7"/>